<dbReference type="PROSITE" id="PS00918">
    <property type="entry name" value="DNASE_I_2"/>
    <property type="match status" value="1"/>
</dbReference>
<dbReference type="Proteomes" id="UP000749559">
    <property type="component" value="Unassembled WGS sequence"/>
</dbReference>
<name>A0A8S4PGI0_OWEFU</name>
<evidence type="ECO:0000256" key="6">
    <source>
        <dbReference type="PIRSR" id="PIRSR000988-1"/>
    </source>
</evidence>
<evidence type="ECO:0000256" key="3">
    <source>
        <dbReference type="ARBA" id="ARBA00022801"/>
    </source>
</evidence>
<feature type="active site" evidence="6">
    <location>
        <position position="114"/>
    </location>
</feature>
<dbReference type="AlphaFoldDB" id="A0A8S4PGI0"/>
<accession>A0A8S4PGI0</accession>
<dbReference type="InterPro" id="IPR033125">
    <property type="entry name" value="DNASE_I_2"/>
</dbReference>
<dbReference type="PANTHER" id="PTHR11371:SF31">
    <property type="entry name" value="EXTRACELLULAR NUCLEASE"/>
    <property type="match status" value="1"/>
</dbReference>
<dbReference type="SMART" id="SM00476">
    <property type="entry name" value="DNaseIc"/>
    <property type="match status" value="1"/>
</dbReference>
<keyword evidence="11" id="KW-1185">Reference proteome</keyword>
<comment type="similarity">
    <text evidence="1 5">Belongs to the DNase I family.</text>
</comment>
<dbReference type="PANTHER" id="PTHR11371">
    <property type="entry name" value="DEOXYRIBONUCLEASE"/>
    <property type="match status" value="1"/>
</dbReference>
<feature type="domain" description="Endonuclease/exonuclease/phosphatase" evidence="9">
    <location>
        <begin position="39"/>
        <end position="281"/>
    </location>
</feature>
<dbReference type="GO" id="GO:0004530">
    <property type="term" value="F:deoxyribonuclease I activity"/>
    <property type="evidence" value="ECO:0007669"/>
    <property type="project" value="TreeGrafter"/>
</dbReference>
<evidence type="ECO:0000256" key="7">
    <source>
        <dbReference type="PIRSR" id="PIRSR000988-2"/>
    </source>
</evidence>
<dbReference type="PIRSF" id="PIRSF000988">
    <property type="entry name" value="DNase_I_euk"/>
    <property type="match status" value="1"/>
</dbReference>
<comment type="caution">
    <text evidence="10">The sequence shown here is derived from an EMBL/GenBank/DDBJ whole genome shotgun (WGS) entry which is preliminary data.</text>
</comment>
<dbReference type="GO" id="GO:0006308">
    <property type="term" value="P:DNA catabolic process"/>
    <property type="evidence" value="ECO:0007669"/>
    <property type="project" value="InterPro"/>
</dbReference>
<keyword evidence="3 5" id="KW-0378">Hydrolase</keyword>
<organism evidence="10 11">
    <name type="scientific">Owenia fusiformis</name>
    <name type="common">Polychaete worm</name>
    <dbReference type="NCBI Taxonomy" id="6347"/>
    <lineage>
        <taxon>Eukaryota</taxon>
        <taxon>Metazoa</taxon>
        <taxon>Spiralia</taxon>
        <taxon>Lophotrochozoa</taxon>
        <taxon>Annelida</taxon>
        <taxon>Polychaeta</taxon>
        <taxon>Sedentaria</taxon>
        <taxon>Canalipalpata</taxon>
        <taxon>Sabellida</taxon>
        <taxon>Oweniida</taxon>
        <taxon>Oweniidae</taxon>
        <taxon>Owenia</taxon>
    </lineage>
</organism>
<dbReference type="PRINTS" id="PR00130">
    <property type="entry name" value="DNASEI"/>
</dbReference>
<feature type="disulfide bond" description="Essential for enzymatic activity" evidence="7">
    <location>
        <begin position="203"/>
        <end position="240"/>
    </location>
</feature>
<evidence type="ECO:0000256" key="2">
    <source>
        <dbReference type="ARBA" id="ARBA00022722"/>
    </source>
</evidence>
<keyword evidence="4 7" id="KW-1015">Disulfide bond</keyword>
<gene>
    <name evidence="10" type="ORF">OFUS_LOCUS18321</name>
</gene>
<evidence type="ECO:0000259" key="9">
    <source>
        <dbReference type="Pfam" id="PF03372"/>
    </source>
</evidence>
<dbReference type="Pfam" id="PF03372">
    <property type="entry name" value="Exo_endo_phos"/>
    <property type="match status" value="1"/>
</dbReference>
<dbReference type="Gene3D" id="3.60.10.10">
    <property type="entry name" value="Endonuclease/exonuclease/phosphatase"/>
    <property type="match status" value="1"/>
</dbReference>
<keyword evidence="5" id="KW-0255">Endonuclease</keyword>
<dbReference type="GO" id="GO:0003677">
    <property type="term" value="F:DNA binding"/>
    <property type="evidence" value="ECO:0007669"/>
    <property type="project" value="TreeGrafter"/>
</dbReference>
<dbReference type="SUPFAM" id="SSF56219">
    <property type="entry name" value="DNase I-like"/>
    <property type="match status" value="1"/>
</dbReference>
<sequence>MGKVVGNVSLLVLLILFISTESSKIIREKRQSDDLLIGAWNIQTFGVTKMSRPEVVVSLVAVILRYDVLLIQEIRDASFTAIFQLLDEVNRNDPTGDEWAMELSDRLGRSTSKEQYAYFYRVSLVSIDGDDQYPESRDEFERPPYTVRLRTSTSAGTFSFGGIHVKPGDAVAEIDGLADVYDHVVGVTGDSNVLLGGDFNAGCSYVRPGDWEFIRLRTQSRFTWLIGDDADTNVAQGSQCAYDRLVVSGSRLLGAVRSANVYRFDDALGLSNSEAMAVSDHYPVEMEIV</sequence>
<dbReference type="GO" id="GO:0005634">
    <property type="term" value="C:nucleus"/>
    <property type="evidence" value="ECO:0007669"/>
    <property type="project" value="TreeGrafter"/>
</dbReference>
<protein>
    <recommendedName>
        <fullName evidence="5">Deoxyribonuclease</fullName>
    </recommendedName>
</protein>
<evidence type="ECO:0000256" key="5">
    <source>
        <dbReference type="PIRNR" id="PIRNR000988"/>
    </source>
</evidence>
<dbReference type="EMBL" id="CAIIXF020000009">
    <property type="protein sequence ID" value="CAH1793477.1"/>
    <property type="molecule type" value="Genomic_DNA"/>
</dbReference>
<evidence type="ECO:0000313" key="11">
    <source>
        <dbReference type="Proteomes" id="UP000749559"/>
    </source>
</evidence>
<evidence type="ECO:0000313" key="10">
    <source>
        <dbReference type="EMBL" id="CAH1793477.1"/>
    </source>
</evidence>
<dbReference type="InterPro" id="IPR036691">
    <property type="entry name" value="Endo/exonu/phosph_ase_sf"/>
</dbReference>
<dbReference type="OrthoDB" id="10061407at2759"/>
<keyword evidence="8" id="KW-0732">Signal</keyword>
<reference evidence="10" key="1">
    <citation type="submission" date="2022-03" db="EMBL/GenBank/DDBJ databases">
        <authorList>
            <person name="Martin C."/>
        </authorList>
    </citation>
    <scope>NUCLEOTIDE SEQUENCE</scope>
</reference>
<dbReference type="InterPro" id="IPR005135">
    <property type="entry name" value="Endo/exonuclease/phosphatase"/>
</dbReference>
<feature type="signal peptide" evidence="8">
    <location>
        <begin position="1"/>
        <end position="22"/>
    </location>
</feature>
<proteinExistence type="inferred from homology"/>
<feature type="chain" id="PRO_5035907231" description="Deoxyribonuclease" evidence="8">
    <location>
        <begin position="23"/>
        <end position="289"/>
    </location>
</feature>
<keyword evidence="2 5" id="KW-0540">Nuclease</keyword>
<evidence type="ECO:0000256" key="1">
    <source>
        <dbReference type="ARBA" id="ARBA00007359"/>
    </source>
</evidence>
<evidence type="ECO:0000256" key="4">
    <source>
        <dbReference type="ARBA" id="ARBA00023157"/>
    </source>
</evidence>
<evidence type="ECO:0000256" key="8">
    <source>
        <dbReference type="SAM" id="SignalP"/>
    </source>
</evidence>
<dbReference type="CDD" id="cd10282">
    <property type="entry name" value="DNase1"/>
    <property type="match status" value="1"/>
</dbReference>
<feature type="active site" evidence="6">
    <location>
        <position position="164"/>
    </location>
</feature>
<dbReference type="InterPro" id="IPR016202">
    <property type="entry name" value="DNase_I"/>
</dbReference>